<dbReference type="Gene3D" id="2.170.120.12">
    <property type="entry name" value="DNA-directed RNA polymerase, insert domain"/>
    <property type="match status" value="1"/>
</dbReference>
<dbReference type="GO" id="GO:0000428">
    <property type="term" value="C:DNA-directed RNA polymerase complex"/>
    <property type="evidence" value="ECO:0007669"/>
    <property type="project" value="UniProtKB-KW"/>
</dbReference>
<evidence type="ECO:0000313" key="6">
    <source>
        <dbReference type="EMBL" id="KAL5103654.1"/>
    </source>
</evidence>
<dbReference type="NCBIfam" id="NF001988">
    <property type="entry name" value="PRK00783.1"/>
    <property type="match status" value="1"/>
</dbReference>
<dbReference type="PANTHER" id="PTHR11800">
    <property type="entry name" value="DNA-DIRECTED RNA POLYMERASE"/>
    <property type="match status" value="1"/>
</dbReference>
<dbReference type="Pfam" id="PF01000">
    <property type="entry name" value="RNA_pol_A_bac"/>
    <property type="match status" value="1"/>
</dbReference>
<dbReference type="Pfam" id="PF01193">
    <property type="entry name" value="RNA_pol_L"/>
    <property type="match status" value="1"/>
</dbReference>
<feature type="compositionally biased region" description="Polar residues" evidence="4">
    <location>
        <begin position="676"/>
        <end position="689"/>
    </location>
</feature>
<dbReference type="Proteomes" id="UP001651158">
    <property type="component" value="Unassembled WGS sequence"/>
</dbReference>
<evidence type="ECO:0000256" key="4">
    <source>
        <dbReference type="SAM" id="MobiDB-lite"/>
    </source>
</evidence>
<proteinExistence type="inferred from homology"/>
<reference evidence="6 7" key="1">
    <citation type="journal article" date="2022" name="Front. Cell. Infect. Microbiol.">
        <title>The Genomes of Two Strains of Taenia crassiceps the Animal Model for the Study of Human Cysticercosis.</title>
        <authorList>
            <person name="Bobes R.J."/>
            <person name="Estrada K."/>
            <person name="Rios-Valencia D.G."/>
            <person name="Calderon-Gallegos A."/>
            <person name="de la Torre P."/>
            <person name="Carrero J.C."/>
            <person name="Sanchez-Flores A."/>
            <person name="Laclette J.P."/>
        </authorList>
    </citation>
    <scope>NUCLEOTIDE SEQUENCE [LARGE SCALE GENOMIC DNA]</scope>
    <source>
        <strain evidence="6">WFUcys</strain>
    </source>
</reference>
<evidence type="ECO:0000313" key="7">
    <source>
        <dbReference type="Proteomes" id="UP001651158"/>
    </source>
</evidence>
<dbReference type="SUPFAM" id="SSF55257">
    <property type="entry name" value="RBP11-like subunits of RNA polymerase"/>
    <property type="match status" value="1"/>
</dbReference>
<dbReference type="InterPro" id="IPR022842">
    <property type="entry name" value="RNAP_Rpo3/Rpb3/RPAC1"/>
</dbReference>
<dbReference type="InterPro" id="IPR036603">
    <property type="entry name" value="RBP11-like"/>
</dbReference>
<evidence type="ECO:0000256" key="1">
    <source>
        <dbReference type="ARBA" id="ARBA00022478"/>
    </source>
</evidence>
<comment type="similarity">
    <text evidence="3">Belongs to the archaeal Rpo3/eukaryotic RPB3 RNA polymerase subunit family.</text>
</comment>
<gene>
    <name evidence="6" type="ORF">TcWFU_001851</name>
</gene>
<keyword evidence="1 6" id="KW-0240">DNA-directed RNA polymerase</keyword>
<keyword evidence="2" id="KW-0804">Transcription</keyword>
<evidence type="ECO:0000259" key="5">
    <source>
        <dbReference type="SMART" id="SM00662"/>
    </source>
</evidence>
<dbReference type="SMART" id="SM00662">
    <property type="entry name" value="RPOLD"/>
    <property type="match status" value="1"/>
</dbReference>
<dbReference type="CDD" id="cd07031">
    <property type="entry name" value="RNAP_II_RPB3"/>
    <property type="match status" value="1"/>
</dbReference>
<dbReference type="EMBL" id="JAKROA010000016">
    <property type="protein sequence ID" value="KAL5103654.1"/>
    <property type="molecule type" value="Genomic_DNA"/>
</dbReference>
<feature type="domain" description="DNA-directed RNA polymerase RpoA/D/Rpb3-type" evidence="5">
    <location>
        <begin position="357"/>
        <end position="602"/>
    </location>
</feature>
<dbReference type="SUPFAM" id="SSF56553">
    <property type="entry name" value="Insert subdomain of RNA polymerase alpha subunit"/>
    <property type="match status" value="1"/>
</dbReference>
<evidence type="ECO:0000256" key="2">
    <source>
        <dbReference type="ARBA" id="ARBA00023163"/>
    </source>
</evidence>
<dbReference type="PROSITE" id="PS00446">
    <property type="entry name" value="RNA_POL_D_30KD"/>
    <property type="match status" value="1"/>
</dbReference>
<comment type="caution">
    <text evidence="6">The sequence shown here is derived from an EMBL/GenBank/DDBJ whole genome shotgun (WGS) entry which is preliminary data.</text>
</comment>
<dbReference type="InterPro" id="IPR036643">
    <property type="entry name" value="RNApol_insert_sf"/>
</dbReference>
<dbReference type="PANTHER" id="PTHR11800:SF2">
    <property type="entry name" value="DNA-DIRECTED RNA POLYMERASE II SUBUNIT RPB3"/>
    <property type="match status" value="1"/>
</dbReference>
<sequence length="699" mass="79881">MYLSSDGLENSDFQFQTPLPSWPQALFLRNPHSPLIEGGVSISDIIAGTSDRLSSCTNYVLLVKIFLWGITKLVYQLHLPPQGYQLVLTAALSVHNSNSFVDRIYLLVFLAFAYPLFGATPSLISHLQIEEVVLREIELFIHQFRLCRVWEGFDWHPLRVFLRDITDFMGVIRTYYLPFMSHDVDITKLLSFDCLIEIMLSDSTCRAFADYHPRSVVAMLENSNLVKRTLHACYRSQTLLGGSQVEGWLSRVFPLYQFCTEQVGIFGTSLRTKLRLDWDNGDYLLDRLERQSLDSDDCGGGRVPKLIRLACRVFRFALLYRVRRKAFEFLWGWWVRDLKMPYANQSIVTVTSYNDEVFKFTLEDTDLSVANAIRRVCIAEVPTLAIDWVQLEENNTMLNDEFIAQRIGLIPLTSDDVVDKMSYFRECTCRDFCKECSVELTLDVSCTDDTPRHVTGADLITSNPDVRPVPCRDESDESALYTGQQESILIVKMRKGQRLKLRAFAKKGFGKEHAKWNPTAGVGFEYDPDNALRHTFLQKPEDWPRSEYSELPADSEQAQAPYDPFGKPSKFYFTIESCGSLKAKNIIFSALRVLKENEVIWLEIEIALNKLLVLLNLQQGATPHTATTKSSMLKQSPAGIAKQADSSLHRLQPTFDDRGMRLQNDKDPVEQRTHQCKASTTTLTRTSPQRPKLKSAEIF</sequence>
<dbReference type="InterPro" id="IPR001514">
    <property type="entry name" value="DNA-dir_RNA_pol_30-40kDasu_CS"/>
</dbReference>
<organism evidence="6 7">
    <name type="scientific">Taenia crassiceps</name>
    <dbReference type="NCBI Taxonomy" id="6207"/>
    <lineage>
        <taxon>Eukaryota</taxon>
        <taxon>Metazoa</taxon>
        <taxon>Spiralia</taxon>
        <taxon>Lophotrochozoa</taxon>
        <taxon>Platyhelminthes</taxon>
        <taxon>Cestoda</taxon>
        <taxon>Eucestoda</taxon>
        <taxon>Cyclophyllidea</taxon>
        <taxon>Taeniidae</taxon>
        <taxon>Taenia</taxon>
    </lineage>
</organism>
<protein>
    <submittedName>
        <fullName evidence="6">DNA-directed RNA polymerase II subunit RPB3</fullName>
    </submittedName>
</protein>
<feature type="region of interest" description="Disordered" evidence="4">
    <location>
        <begin position="658"/>
        <end position="699"/>
    </location>
</feature>
<dbReference type="HAMAP" id="MF_00320">
    <property type="entry name" value="RNApol_arch_Rpo3"/>
    <property type="match status" value="1"/>
</dbReference>
<accession>A0ABR4Q1X0</accession>
<dbReference type="InterPro" id="IPR050518">
    <property type="entry name" value="Rpo3/RPB3_RNA_Pol_subunit"/>
</dbReference>
<dbReference type="InterPro" id="IPR011262">
    <property type="entry name" value="DNA-dir_RNA_pol_insert"/>
</dbReference>
<evidence type="ECO:0000256" key="3">
    <source>
        <dbReference type="ARBA" id="ARBA00025804"/>
    </source>
</evidence>
<dbReference type="InterPro" id="IPR011263">
    <property type="entry name" value="DNA-dir_RNA_pol_RpoA/D/Rpb3"/>
</dbReference>
<keyword evidence="7" id="KW-1185">Reference proteome</keyword>
<dbReference type="Gene3D" id="3.30.1360.10">
    <property type="entry name" value="RNA polymerase, RBP11-like subunit"/>
    <property type="match status" value="1"/>
</dbReference>
<feature type="compositionally biased region" description="Basic and acidic residues" evidence="4">
    <location>
        <begin position="658"/>
        <end position="673"/>
    </location>
</feature>
<name>A0ABR4Q1X0_9CEST</name>